<dbReference type="EMBL" id="JABFCT010000001">
    <property type="protein sequence ID" value="KAF5879198.1"/>
    <property type="molecule type" value="Genomic_DNA"/>
</dbReference>
<reference evidence="1 2" key="1">
    <citation type="journal article" date="2020" name="Phytopathology">
        <title>A high-quality genome resource of Botrytis fragariae, a new and rapidly spreading fungal pathogen causing strawberry gray mold in the U.S.A.</title>
        <authorList>
            <person name="Wu Y."/>
            <person name="Saski C.A."/>
            <person name="Schnabel G."/>
            <person name="Xiao S."/>
            <person name="Hu M."/>
        </authorList>
    </citation>
    <scope>NUCLEOTIDE SEQUENCE [LARGE SCALE GENOMIC DNA]</scope>
    <source>
        <strain evidence="1 2">BVB16</strain>
    </source>
</reference>
<dbReference type="RefSeq" id="XP_037198142.1">
    <property type="nucleotide sequence ID" value="XM_037336776.1"/>
</dbReference>
<proteinExistence type="predicted"/>
<dbReference type="AlphaFoldDB" id="A0A8H6ENZ8"/>
<dbReference type="Proteomes" id="UP000531561">
    <property type="component" value="Unassembled WGS sequence"/>
</dbReference>
<evidence type="ECO:0000313" key="1">
    <source>
        <dbReference type="EMBL" id="KAF5879198.1"/>
    </source>
</evidence>
<accession>A0A8H6ENZ8</accession>
<gene>
    <name evidence="1" type="ORF">Bfra_006403</name>
</gene>
<evidence type="ECO:0000313" key="2">
    <source>
        <dbReference type="Proteomes" id="UP000531561"/>
    </source>
</evidence>
<keyword evidence="2" id="KW-1185">Reference proteome</keyword>
<name>A0A8H6ENZ8_9HELO</name>
<protein>
    <submittedName>
        <fullName evidence="1">Uncharacterized protein</fullName>
    </submittedName>
</protein>
<organism evidence="1 2">
    <name type="scientific">Botrytis fragariae</name>
    <dbReference type="NCBI Taxonomy" id="1964551"/>
    <lineage>
        <taxon>Eukaryota</taxon>
        <taxon>Fungi</taxon>
        <taxon>Dikarya</taxon>
        <taxon>Ascomycota</taxon>
        <taxon>Pezizomycotina</taxon>
        <taxon>Leotiomycetes</taxon>
        <taxon>Helotiales</taxon>
        <taxon>Sclerotiniaceae</taxon>
        <taxon>Botrytis</taxon>
    </lineage>
</organism>
<dbReference type="GeneID" id="59260468"/>
<comment type="caution">
    <text evidence="1">The sequence shown here is derived from an EMBL/GenBank/DDBJ whole genome shotgun (WGS) entry which is preliminary data.</text>
</comment>
<sequence length="60" mass="6759">MRRNRPALDTIVKADRQRAHQSGMTPQCKSFPEVAMSIVRPMNTTVIDLSGELLNNLVYS</sequence>